<dbReference type="InterPro" id="IPR018170">
    <property type="entry name" value="Aldo/ket_reductase_CS"/>
</dbReference>
<dbReference type="AlphaFoldDB" id="A0A2H3NNC4"/>
<protein>
    <submittedName>
        <fullName evidence="9">2,5-didehydrogluconate reductase</fullName>
    </submittedName>
</protein>
<feature type="domain" description="NADP-dependent oxidoreductase" evidence="8">
    <location>
        <begin position="16"/>
        <end position="264"/>
    </location>
</feature>
<evidence type="ECO:0000256" key="1">
    <source>
        <dbReference type="ARBA" id="ARBA00007905"/>
    </source>
</evidence>
<feature type="site" description="Lowers pKa of active site Tyr" evidence="7">
    <location>
        <position position="74"/>
    </location>
</feature>
<dbReference type="PRINTS" id="PR00069">
    <property type="entry name" value="ALDKETRDTASE"/>
</dbReference>
<evidence type="ECO:0000313" key="9">
    <source>
        <dbReference type="EMBL" id="PEN08330.1"/>
    </source>
</evidence>
<evidence type="ECO:0000256" key="7">
    <source>
        <dbReference type="PIRSR" id="PIRSR000097-3"/>
    </source>
</evidence>
<dbReference type="PANTHER" id="PTHR43827">
    <property type="entry name" value="2,5-DIKETO-D-GLUCONIC ACID REDUCTASE"/>
    <property type="match status" value="1"/>
</dbReference>
<dbReference type="RefSeq" id="WP_098061369.1">
    <property type="nucleotide sequence ID" value="NZ_PDEP01000003.1"/>
</dbReference>
<keyword evidence="3" id="KW-0560">Oxidoreductase</keyword>
<keyword evidence="10" id="KW-1185">Reference proteome</keyword>
<feature type="active site" description="Proton donor" evidence="5">
    <location>
        <position position="49"/>
    </location>
</feature>
<dbReference type="InterPro" id="IPR020471">
    <property type="entry name" value="AKR"/>
</dbReference>
<keyword evidence="2" id="KW-0521">NADP</keyword>
<evidence type="ECO:0000313" key="10">
    <source>
        <dbReference type="Proteomes" id="UP000221024"/>
    </source>
</evidence>
<dbReference type="CDD" id="cd19140">
    <property type="entry name" value="AKR_AKR3F3"/>
    <property type="match status" value="1"/>
</dbReference>
<dbReference type="PROSITE" id="PS00798">
    <property type="entry name" value="ALDOKETO_REDUCTASE_1"/>
    <property type="match status" value="1"/>
</dbReference>
<evidence type="ECO:0000256" key="3">
    <source>
        <dbReference type="ARBA" id="ARBA00023002"/>
    </source>
</evidence>
<dbReference type="GO" id="GO:0016616">
    <property type="term" value="F:oxidoreductase activity, acting on the CH-OH group of donors, NAD or NADP as acceptor"/>
    <property type="evidence" value="ECO:0007669"/>
    <property type="project" value="UniProtKB-ARBA"/>
</dbReference>
<dbReference type="Gene3D" id="3.20.20.100">
    <property type="entry name" value="NADP-dependent oxidoreductase domain"/>
    <property type="match status" value="1"/>
</dbReference>
<dbReference type="OrthoDB" id="9804790at2"/>
<evidence type="ECO:0000256" key="4">
    <source>
        <dbReference type="ARBA" id="ARBA00049445"/>
    </source>
</evidence>
<evidence type="ECO:0000256" key="2">
    <source>
        <dbReference type="ARBA" id="ARBA00022857"/>
    </source>
</evidence>
<dbReference type="SUPFAM" id="SSF51430">
    <property type="entry name" value="NAD(P)-linked oxidoreductase"/>
    <property type="match status" value="1"/>
</dbReference>
<accession>A0A2H3NNC4</accession>
<dbReference type="EMBL" id="PDEP01000003">
    <property type="protein sequence ID" value="PEN08330.1"/>
    <property type="molecule type" value="Genomic_DNA"/>
</dbReference>
<gene>
    <name evidence="9" type="ORF">CRI93_04235</name>
</gene>
<dbReference type="InterPro" id="IPR036812">
    <property type="entry name" value="NAD(P)_OxRdtase_dom_sf"/>
</dbReference>
<reference evidence="9 10" key="1">
    <citation type="submission" date="2017-10" db="EMBL/GenBank/DDBJ databases">
        <title>Draft genome of Longimonas halophila.</title>
        <authorList>
            <person name="Goh K.M."/>
            <person name="Shamsir M.S."/>
            <person name="Lim S.W."/>
        </authorList>
    </citation>
    <scope>NUCLEOTIDE SEQUENCE [LARGE SCALE GENOMIC DNA]</scope>
    <source>
        <strain evidence="9 10">KCTC 42399</strain>
    </source>
</reference>
<proteinExistence type="inferred from homology"/>
<dbReference type="PROSITE" id="PS00062">
    <property type="entry name" value="ALDOKETO_REDUCTASE_2"/>
    <property type="match status" value="1"/>
</dbReference>
<sequence>MADTTTTIHGRTVPTLGLGTYKITGDTCRESVAHAHTMGYRHIDTAQMYQNEAEVGAGIAEAPVAREDIFLTTKVWHTNLAPADVKRTTEESLRALGTDYVDLLLIHWPAHLDSDEDALRRTLDAFVEVHEAGQARHIGVSNFSPKLLDQTVAHLPDEAPLFAHQAEYHPFLSQEPVLQHAREHGYLFTAYRPLARGAVLQNERLRAIGEHHGKTAAQVTVRWLLQQPNVSAIPKAASAAHRVSNLDVFDFTLSDDEMTAIHNLARGERQIDPAFAPAWSEGA</sequence>
<name>A0A2H3NNC4_9BACT</name>
<dbReference type="PIRSF" id="PIRSF000097">
    <property type="entry name" value="AKR"/>
    <property type="match status" value="1"/>
</dbReference>
<dbReference type="InterPro" id="IPR023210">
    <property type="entry name" value="NADP_OxRdtase_dom"/>
</dbReference>
<dbReference type="PANTHER" id="PTHR43827:SF3">
    <property type="entry name" value="NADP-DEPENDENT OXIDOREDUCTASE DOMAIN-CONTAINING PROTEIN"/>
    <property type="match status" value="1"/>
</dbReference>
<dbReference type="Proteomes" id="UP000221024">
    <property type="component" value="Unassembled WGS sequence"/>
</dbReference>
<dbReference type="Pfam" id="PF00248">
    <property type="entry name" value="Aldo_ket_red"/>
    <property type="match status" value="1"/>
</dbReference>
<organism evidence="9 10">
    <name type="scientific">Longimonas halophila</name>
    <dbReference type="NCBI Taxonomy" id="1469170"/>
    <lineage>
        <taxon>Bacteria</taxon>
        <taxon>Pseudomonadati</taxon>
        <taxon>Rhodothermota</taxon>
        <taxon>Rhodothermia</taxon>
        <taxon>Rhodothermales</taxon>
        <taxon>Salisaetaceae</taxon>
        <taxon>Longimonas</taxon>
    </lineage>
</organism>
<evidence type="ECO:0000256" key="5">
    <source>
        <dbReference type="PIRSR" id="PIRSR000097-1"/>
    </source>
</evidence>
<comment type="catalytic activity">
    <reaction evidence="4">
        <text>hydroxyacetone + NADP(+) = methylglyoxal + NADPH + H(+)</text>
        <dbReference type="Rhea" id="RHEA:27986"/>
        <dbReference type="ChEBI" id="CHEBI:15378"/>
        <dbReference type="ChEBI" id="CHEBI:17158"/>
        <dbReference type="ChEBI" id="CHEBI:27957"/>
        <dbReference type="ChEBI" id="CHEBI:57783"/>
        <dbReference type="ChEBI" id="CHEBI:58349"/>
    </reaction>
</comment>
<comment type="caution">
    <text evidence="9">The sequence shown here is derived from an EMBL/GenBank/DDBJ whole genome shotgun (WGS) entry which is preliminary data.</text>
</comment>
<dbReference type="FunFam" id="3.20.20.100:FF:000002">
    <property type="entry name" value="2,5-diketo-D-gluconic acid reductase A"/>
    <property type="match status" value="1"/>
</dbReference>
<comment type="similarity">
    <text evidence="1">Belongs to the aldo/keto reductase family.</text>
</comment>
<feature type="binding site" evidence="6">
    <location>
        <position position="107"/>
    </location>
    <ligand>
        <name>substrate</name>
    </ligand>
</feature>
<evidence type="ECO:0000256" key="6">
    <source>
        <dbReference type="PIRSR" id="PIRSR000097-2"/>
    </source>
</evidence>
<evidence type="ECO:0000259" key="8">
    <source>
        <dbReference type="Pfam" id="PF00248"/>
    </source>
</evidence>